<evidence type="ECO:0000259" key="2">
    <source>
        <dbReference type="Pfam" id="PF02608"/>
    </source>
</evidence>
<gene>
    <name evidence="3" type="ORF">SAMN02745111_01540</name>
</gene>
<feature type="domain" description="ABC transporter substrate-binding protein PnrA-like" evidence="2">
    <location>
        <begin position="294"/>
        <end position="489"/>
    </location>
</feature>
<dbReference type="InterPro" id="IPR003760">
    <property type="entry name" value="PnrA-like"/>
</dbReference>
<dbReference type="PANTHER" id="PTHR43208:SF1">
    <property type="entry name" value="ABC TRANSPORTER SUBSTRATE-BINDING PROTEIN"/>
    <property type="match status" value="1"/>
</dbReference>
<sequence length="644" mass="73189">MAQEDYAQALKLGQKVHREKIANGEFAYLPVLDEILTHVKVVEDMPLGIMEIPLSDVVGTYAEGRTQAFAPNFMPILEYGSEFSTKWSSLYDYQIESGIADPIQVYEYMHKYYVIEGHKRVSVLKYLGASYISADVVRKVPERTDDEENIIYYEYLDFFAKTGINNLHFTKSGSYAKMLSFILDDEEDVLTEDERKDVAFFHAHFEKAYNSLKDSTTKYITDDDAMLFYLSLYPYEDEKDLLEGDIKTKLQAIWSEISNLSADNPVEIRMEEDLAKKSKVRFNPFRSNKASNYKVAFVYDKDPEESAWIYGHELGRLFIEDEMPDNISSDYFVIPSDDEQADGKLAEICKNGYDIIFIVTPNLISSSIKVAAQFPSVYIFNCQLGSTHNTVRSYYARIYEAKLLTGIIAGVLSDNDVVGYVADYPIYGVVAGINAFAIGAKMVNPRIKIKLAWSSMKHVDYEKLFKEEGIDIISAQEMITPEAHDRKFGLYKVEEDGTKTGLAMSAYNWGRFYKKIIEGIEDGLYKSADGKDNKAINYWWGFSAGVIDLICSSRVPDETVRLVQAIRHAKKRNRFHTFVGEIRNQAGEVIVKKGEVLQPEDIMNMDYLVENVEGIIPTIEEIKNSSKRVVELLGVNEGGGQQSL</sequence>
<reference evidence="3 4" key="1">
    <citation type="submission" date="2017-02" db="EMBL/GenBank/DDBJ databases">
        <authorList>
            <person name="Peterson S.W."/>
        </authorList>
    </citation>
    <scope>NUCLEOTIDE SEQUENCE [LARGE SCALE GENOMIC DNA]</scope>
    <source>
        <strain evidence="3 4">ATCC 35992</strain>
    </source>
</reference>
<dbReference type="InterPro" id="IPR036086">
    <property type="entry name" value="ParB/Sulfiredoxin_sf"/>
</dbReference>
<proteinExistence type="predicted"/>
<evidence type="ECO:0000313" key="3">
    <source>
        <dbReference type="EMBL" id="SKA68145.1"/>
    </source>
</evidence>
<keyword evidence="1" id="KW-0732">Signal</keyword>
<protein>
    <submittedName>
        <fullName evidence="3">Nucleoside-binding protein</fullName>
    </submittedName>
</protein>
<dbReference type="PANTHER" id="PTHR43208">
    <property type="entry name" value="ABC TRANSPORTER SUBSTRATE-BINDING PROTEIN"/>
    <property type="match status" value="1"/>
</dbReference>
<dbReference type="Proteomes" id="UP000190814">
    <property type="component" value="Unassembled WGS sequence"/>
</dbReference>
<dbReference type="EMBL" id="FUXZ01000009">
    <property type="protein sequence ID" value="SKA68145.1"/>
    <property type="molecule type" value="Genomic_DNA"/>
</dbReference>
<dbReference type="OrthoDB" id="9769871at2"/>
<dbReference type="Pfam" id="PF02608">
    <property type="entry name" value="Bmp"/>
    <property type="match status" value="1"/>
</dbReference>
<dbReference type="AlphaFoldDB" id="A0A1T4VTH2"/>
<dbReference type="Gene3D" id="3.40.50.2300">
    <property type="match status" value="2"/>
</dbReference>
<dbReference type="STRING" id="39495.SAMN02745111_01540"/>
<accession>A0A1T4VTH2</accession>
<name>A0A1T4VTH2_9FIRM</name>
<evidence type="ECO:0000313" key="4">
    <source>
        <dbReference type="Proteomes" id="UP000190814"/>
    </source>
</evidence>
<dbReference type="SUPFAM" id="SSF110849">
    <property type="entry name" value="ParB/Sulfiredoxin"/>
    <property type="match status" value="1"/>
</dbReference>
<keyword evidence="4" id="KW-1185">Reference proteome</keyword>
<dbReference type="GO" id="GO:0005886">
    <property type="term" value="C:plasma membrane"/>
    <property type="evidence" value="ECO:0007669"/>
    <property type="project" value="InterPro"/>
</dbReference>
<dbReference type="InterPro" id="IPR052910">
    <property type="entry name" value="ABC-Purine-Binding"/>
</dbReference>
<evidence type="ECO:0000256" key="1">
    <source>
        <dbReference type="ARBA" id="ARBA00022729"/>
    </source>
</evidence>
<dbReference type="RefSeq" id="WP_078766405.1">
    <property type="nucleotide sequence ID" value="NZ_FUXZ01000009.1"/>
</dbReference>
<organism evidence="3 4">
    <name type="scientific">Eubacterium uniforme</name>
    <dbReference type="NCBI Taxonomy" id="39495"/>
    <lineage>
        <taxon>Bacteria</taxon>
        <taxon>Bacillati</taxon>
        <taxon>Bacillota</taxon>
        <taxon>Clostridia</taxon>
        <taxon>Eubacteriales</taxon>
        <taxon>Eubacteriaceae</taxon>
        <taxon>Eubacterium</taxon>
    </lineage>
</organism>